<dbReference type="OrthoDB" id="6781302at2759"/>
<gene>
    <name evidence="2" type="ORF">APLA_LOCUS2584</name>
</gene>
<feature type="region of interest" description="Disordered" evidence="1">
    <location>
        <begin position="291"/>
        <end position="310"/>
    </location>
</feature>
<evidence type="ECO:0000313" key="3">
    <source>
        <dbReference type="Proteomes" id="UP000494106"/>
    </source>
</evidence>
<dbReference type="AlphaFoldDB" id="A0A8S0YZY9"/>
<protein>
    <submittedName>
        <fullName evidence="2">Uncharacterized protein</fullName>
    </submittedName>
</protein>
<name>A0A8S0YZY9_ARCPL</name>
<dbReference type="EMBL" id="CADEBC010000208">
    <property type="protein sequence ID" value="CAB3225779.1"/>
    <property type="molecule type" value="Genomic_DNA"/>
</dbReference>
<organism evidence="2 3">
    <name type="scientific">Arctia plantaginis</name>
    <name type="common">Wood tiger moth</name>
    <name type="synonym">Phalaena plantaginis</name>
    <dbReference type="NCBI Taxonomy" id="874455"/>
    <lineage>
        <taxon>Eukaryota</taxon>
        <taxon>Metazoa</taxon>
        <taxon>Ecdysozoa</taxon>
        <taxon>Arthropoda</taxon>
        <taxon>Hexapoda</taxon>
        <taxon>Insecta</taxon>
        <taxon>Pterygota</taxon>
        <taxon>Neoptera</taxon>
        <taxon>Endopterygota</taxon>
        <taxon>Lepidoptera</taxon>
        <taxon>Glossata</taxon>
        <taxon>Ditrysia</taxon>
        <taxon>Noctuoidea</taxon>
        <taxon>Erebidae</taxon>
        <taxon>Arctiinae</taxon>
        <taxon>Arctia</taxon>
    </lineage>
</organism>
<reference evidence="2 3" key="1">
    <citation type="submission" date="2020-04" db="EMBL/GenBank/DDBJ databases">
        <authorList>
            <person name="Wallbank WR R."/>
            <person name="Pardo Diaz C."/>
            <person name="Kozak K."/>
            <person name="Martin S."/>
            <person name="Jiggins C."/>
            <person name="Moest M."/>
            <person name="Warren A I."/>
            <person name="Byers J.R.P. K."/>
            <person name="Montejo-Kovacevich G."/>
            <person name="Yen C E."/>
        </authorList>
    </citation>
    <scope>NUCLEOTIDE SEQUENCE [LARGE SCALE GENOMIC DNA]</scope>
</reference>
<dbReference type="Proteomes" id="UP000494106">
    <property type="component" value="Unassembled WGS sequence"/>
</dbReference>
<sequence length="550" mass="64031">MELAVKHYFVMWASGARRDKILALTTDHQPSSKNKAATIMQLPLRPKPIVHASPTNLPAIITKPKLTNINDLWSRELDFKDFSVVFDYSKEYENSLNQYLQTYNLSELKLSFNFYGSNETACADFLLCQEVIELSPFSKNKNIHEEDIDIFHDSDDDKDKTYIPETSDADSGEDEIFTKKSRERKTHSPLILHDITMDNSAIDDRMTLGTSMNTMSQIIKESNFIMNDTSTSISVMDSNILTQFNIQTENSTAHSQDLINATITPHELTNIEENKGLTKDGRLRKRQKINESVKERQEKKKKVRDEQNDLKDPCTEKCMKKCVTKFTPQVRQDIHDRYIALDYESQGLFIKCCIDVKPVMRRSQVTEDYKRKTTYIYNLKGPDNIKKEVYSFHHQVEQSLTKKGKVYDFDDFVECVGNANKRKNIVKVMNNDDFIAYEDLSSQHKLRKNNPRVYLTNIMAVRVERGLFKLKYKFNHADQYKSEPLDFLQVKIMKNEQFPEIQRKTLPRGIAEERKAAIIEKLVPLMPANRKQFWINVPTNETVKNLLEED</sequence>
<accession>A0A8S0YZY9</accession>
<comment type="caution">
    <text evidence="2">The sequence shown here is derived from an EMBL/GenBank/DDBJ whole genome shotgun (WGS) entry which is preliminary data.</text>
</comment>
<evidence type="ECO:0000256" key="1">
    <source>
        <dbReference type="SAM" id="MobiDB-lite"/>
    </source>
</evidence>
<keyword evidence="3" id="KW-1185">Reference proteome</keyword>
<proteinExistence type="predicted"/>
<evidence type="ECO:0000313" key="2">
    <source>
        <dbReference type="EMBL" id="CAB3225779.1"/>
    </source>
</evidence>